<dbReference type="EMBL" id="KN846982">
    <property type="protein sequence ID" value="KIW96853.1"/>
    <property type="molecule type" value="Genomic_DNA"/>
</dbReference>
<feature type="compositionally biased region" description="Basic and acidic residues" evidence="1">
    <location>
        <begin position="139"/>
        <end position="148"/>
    </location>
</feature>
<keyword evidence="4" id="KW-1185">Reference proteome</keyword>
<dbReference type="HOGENOM" id="CLU_030103_0_0_1"/>
<dbReference type="AlphaFoldDB" id="A0A0D2HTU7"/>
<organism evidence="3 4">
    <name type="scientific">Cladophialophora bantiana (strain ATCC 10958 / CBS 173.52 / CDC B-1940 / NIH 8579)</name>
    <name type="common">Xylohypha bantiana</name>
    <dbReference type="NCBI Taxonomy" id="1442370"/>
    <lineage>
        <taxon>Eukaryota</taxon>
        <taxon>Fungi</taxon>
        <taxon>Dikarya</taxon>
        <taxon>Ascomycota</taxon>
        <taxon>Pezizomycotina</taxon>
        <taxon>Eurotiomycetes</taxon>
        <taxon>Chaetothyriomycetidae</taxon>
        <taxon>Chaetothyriales</taxon>
        <taxon>Herpotrichiellaceae</taxon>
        <taxon>Cladophialophora</taxon>
    </lineage>
</organism>
<dbReference type="Pfam" id="PF14420">
    <property type="entry name" value="Clr5"/>
    <property type="match status" value="1"/>
</dbReference>
<evidence type="ECO:0000256" key="1">
    <source>
        <dbReference type="SAM" id="MobiDB-lite"/>
    </source>
</evidence>
<reference evidence="3" key="1">
    <citation type="submission" date="2015-01" db="EMBL/GenBank/DDBJ databases">
        <title>The Genome Sequence of Cladophialophora bantiana CBS 173.52.</title>
        <authorList>
            <consortium name="The Broad Institute Genomics Platform"/>
            <person name="Cuomo C."/>
            <person name="de Hoog S."/>
            <person name="Gorbushina A."/>
            <person name="Stielow B."/>
            <person name="Teixiera M."/>
            <person name="Abouelleil A."/>
            <person name="Chapman S.B."/>
            <person name="Priest M."/>
            <person name="Young S.K."/>
            <person name="Wortman J."/>
            <person name="Nusbaum C."/>
            <person name="Birren B."/>
        </authorList>
    </citation>
    <scope>NUCLEOTIDE SEQUENCE [LARGE SCALE GENOMIC DNA]</scope>
    <source>
        <strain evidence="3">CBS 173.52</strain>
    </source>
</reference>
<accession>A0A0D2HTU7</accession>
<dbReference type="PANTHER" id="PTHR38788:SF3">
    <property type="entry name" value="CLR5 DOMAIN-CONTAINING PROTEIN"/>
    <property type="match status" value="1"/>
</dbReference>
<feature type="region of interest" description="Disordered" evidence="1">
    <location>
        <begin position="114"/>
        <end position="150"/>
    </location>
</feature>
<evidence type="ECO:0000259" key="2">
    <source>
        <dbReference type="Pfam" id="PF14420"/>
    </source>
</evidence>
<dbReference type="InterPro" id="IPR025676">
    <property type="entry name" value="Clr5_dom"/>
</dbReference>
<evidence type="ECO:0000313" key="3">
    <source>
        <dbReference type="EMBL" id="KIW96853.1"/>
    </source>
</evidence>
<protein>
    <recommendedName>
        <fullName evidence="2">Clr5 domain-containing protein</fullName>
    </recommendedName>
</protein>
<proteinExistence type="predicted"/>
<dbReference type="OrthoDB" id="5308957at2759"/>
<dbReference type="RefSeq" id="XP_016623522.1">
    <property type="nucleotide sequence ID" value="XM_016760001.1"/>
</dbReference>
<dbReference type="PANTHER" id="PTHR38788">
    <property type="entry name" value="CLR5 DOMAIN-CONTAINING PROTEIN"/>
    <property type="match status" value="1"/>
</dbReference>
<gene>
    <name evidence="3" type="ORF">Z519_02244</name>
</gene>
<feature type="domain" description="Clr5" evidence="2">
    <location>
        <begin position="12"/>
        <end position="63"/>
    </location>
</feature>
<dbReference type="GeneID" id="27695172"/>
<dbReference type="Proteomes" id="UP000053789">
    <property type="component" value="Unassembled WGS sequence"/>
</dbReference>
<sequence>MGPRRQFHPHTRTEWEEIRPTFTDLYQNQRKKFPEVVEIVGQQGFHARECHYKTYIKKWRLDKKNQQSDMIFAFQKLRERQGMDTTFLIRGQLRSRENVEHYWKRTRLNPACFSPVPHTPDGVEYRTPSPSVGGNSDEAGPKDTRQGADRSPFAGGDHVVLFHSPEPLRTQDQALHYAKVLFQTHGERADPNLDVVYSDEVAGFLDKLIARAYSALVAIDQNKSLISIQGRLLDTLELIPEMLRPRYTVSGIDDEKRMVSRNIVEKTGNVYGDGHLVSLLLRALIRSFDNVFTISEMIMLSGKDIMAPGLRQDYAGMEEVLRCLWDVSVLFGSLSTALKQANKLYRMCFSRRRKYMTESSLTSLLVRHSRLAATHLTFGNYAESDFWIEEGLRTCCQAQSPETWADA</sequence>
<evidence type="ECO:0000313" key="4">
    <source>
        <dbReference type="Proteomes" id="UP000053789"/>
    </source>
</evidence>
<name>A0A0D2HTU7_CLAB1</name>